<evidence type="ECO:0000256" key="6">
    <source>
        <dbReference type="PROSITE-ProRule" id="PRU00433"/>
    </source>
</evidence>
<dbReference type="EMBL" id="JACQWF010000294">
    <property type="protein sequence ID" value="MBI4596036.1"/>
    <property type="molecule type" value="Genomic_DNA"/>
</dbReference>
<feature type="transmembrane region" description="Helical" evidence="7">
    <location>
        <begin position="6"/>
        <end position="23"/>
    </location>
</feature>
<feature type="domain" description="Cytochrome c" evidence="8">
    <location>
        <begin position="176"/>
        <end position="258"/>
    </location>
</feature>
<dbReference type="GO" id="GO:0020037">
    <property type="term" value="F:heme binding"/>
    <property type="evidence" value="ECO:0007669"/>
    <property type="project" value="InterPro"/>
</dbReference>
<keyword evidence="2 6" id="KW-0349">Heme</keyword>
<keyword evidence="7" id="KW-0812">Transmembrane</keyword>
<reference evidence="9" key="1">
    <citation type="submission" date="2020-07" db="EMBL/GenBank/DDBJ databases">
        <title>Huge and variable diversity of episymbiotic CPR bacteria and DPANN archaea in groundwater ecosystems.</title>
        <authorList>
            <person name="He C.Y."/>
            <person name="Keren R."/>
            <person name="Whittaker M."/>
            <person name="Farag I.F."/>
            <person name="Doudna J."/>
            <person name="Cate J.H.D."/>
            <person name="Banfield J.F."/>
        </authorList>
    </citation>
    <scope>NUCLEOTIDE SEQUENCE</scope>
    <source>
        <strain evidence="9">NC_groundwater_1482_Ag_S-0.65um_47_24</strain>
    </source>
</reference>
<dbReference type="PANTHER" id="PTHR37823:SF1">
    <property type="entry name" value="CYTOCHROME C-553-LIKE"/>
    <property type="match status" value="1"/>
</dbReference>
<keyword evidence="7" id="KW-1133">Transmembrane helix</keyword>
<evidence type="ECO:0000313" key="10">
    <source>
        <dbReference type="Proteomes" id="UP000772181"/>
    </source>
</evidence>
<keyword evidence="1" id="KW-0813">Transport</keyword>
<dbReference type="Proteomes" id="UP000772181">
    <property type="component" value="Unassembled WGS sequence"/>
</dbReference>
<name>A0A933GMA7_UNCTE</name>
<evidence type="ECO:0000256" key="1">
    <source>
        <dbReference type="ARBA" id="ARBA00022448"/>
    </source>
</evidence>
<protein>
    <submittedName>
        <fullName evidence="9">C-type cytochrome</fullName>
    </submittedName>
</protein>
<evidence type="ECO:0000256" key="5">
    <source>
        <dbReference type="ARBA" id="ARBA00023004"/>
    </source>
</evidence>
<keyword evidence="3 6" id="KW-0479">Metal-binding</keyword>
<keyword evidence="7" id="KW-0472">Membrane</keyword>
<dbReference type="PANTHER" id="PTHR37823">
    <property type="entry name" value="CYTOCHROME C-553-LIKE"/>
    <property type="match status" value="1"/>
</dbReference>
<organism evidence="9 10">
    <name type="scientific">Tectimicrobiota bacterium</name>
    <dbReference type="NCBI Taxonomy" id="2528274"/>
    <lineage>
        <taxon>Bacteria</taxon>
        <taxon>Pseudomonadati</taxon>
        <taxon>Nitrospinota/Tectimicrobiota group</taxon>
        <taxon>Candidatus Tectimicrobiota</taxon>
    </lineage>
</organism>
<proteinExistence type="predicted"/>
<dbReference type="Gene3D" id="1.10.760.10">
    <property type="entry name" value="Cytochrome c-like domain"/>
    <property type="match status" value="5"/>
</dbReference>
<feature type="domain" description="Cytochrome c" evidence="8">
    <location>
        <begin position="611"/>
        <end position="692"/>
    </location>
</feature>
<feature type="domain" description="Cytochrome c" evidence="8">
    <location>
        <begin position="393"/>
        <end position="491"/>
    </location>
</feature>
<dbReference type="GO" id="GO:0046872">
    <property type="term" value="F:metal ion binding"/>
    <property type="evidence" value="ECO:0007669"/>
    <property type="project" value="UniProtKB-KW"/>
</dbReference>
<evidence type="ECO:0000259" key="8">
    <source>
        <dbReference type="PROSITE" id="PS51007"/>
    </source>
</evidence>
<dbReference type="AlphaFoldDB" id="A0A933GMA7"/>
<feature type="domain" description="Cytochrome c" evidence="8">
    <location>
        <begin position="512"/>
        <end position="593"/>
    </location>
</feature>
<dbReference type="Pfam" id="PF13442">
    <property type="entry name" value="Cytochrome_CBB3"/>
    <property type="match status" value="1"/>
</dbReference>
<evidence type="ECO:0000313" key="9">
    <source>
        <dbReference type="EMBL" id="MBI4596036.1"/>
    </source>
</evidence>
<keyword evidence="5 6" id="KW-0408">Iron</keyword>
<accession>A0A933GMA7</accession>
<evidence type="ECO:0000256" key="7">
    <source>
        <dbReference type="SAM" id="Phobius"/>
    </source>
</evidence>
<dbReference type="InterPro" id="IPR036280">
    <property type="entry name" value="Multihaem_cyt_sf"/>
</dbReference>
<dbReference type="Pfam" id="PF00034">
    <property type="entry name" value="Cytochrom_C"/>
    <property type="match status" value="3"/>
</dbReference>
<dbReference type="SUPFAM" id="SSF46626">
    <property type="entry name" value="Cytochrome c"/>
    <property type="match status" value="5"/>
</dbReference>
<dbReference type="InterPro" id="IPR036909">
    <property type="entry name" value="Cyt_c-like_dom_sf"/>
</dbReference>
<evidence type="ECO:0000256" key="2">
    <source>
        <dbReference type="ARBA" id="ARBA00022617"/>
    </source>
</evidence>
<feature type="domain" description="Cytochrome c" evidence="8">
    <location>
        <begin position="282"/>
        <end position="369"/>
    </location>
</feature>
<dbReference type="InterPro" id="IPR009056">
    <property type="entry name" value="Cyt_c-like_dom"/>
</dbReference>
<comment type="caution">
    <text evidence="9">The sequence shown here is derived from an EMBL/GenBank/DDBJ whole genome shotgun (WGS) entry which is preliminary data.</text>
</comment>
<keyword evidence="4" id="KW-0249">Electron transport</keyword>
<dbReference type="SUPFAM" id="SSF48695">
    <property type="entry name" value="Multiheme cytochromes"/>
    <property type="match status" value="1"/>
</dbReference>
<dbReference type="InterPro" id="IPR051811">
    <property type="entry name" value="Cytochrome_c550/c551-like"/>
</dbReference>
<evidence type="ECO:0000256" key="3">
    <source>
        <dbReference type="ARBA" id="ARBA00022723"/>
    </source>
</evidence>
<evidence type="ECO:0000256" key="4">
    <source>
        <dbReference type="ARBA" id="ARBA00022982"/>
    </source>
</evidence>
<dbReference type="GO" id="GO:0009055">
    <property type="term" value="F:electron transfer activity"/>
    <property type="evidence" value="ECO:0007669"/>
    <property type="project" value="InterPro"/>
</dbReference>
<sequence>MWKSLIFAFFGTGLIAAFILVILRENDREWIKYQKAFYTMEETSLKEELKHAANEKESFRLQKALTELPKPDKEIKQIFLKDLEVIDRCPTCHLGLADPRWVNVRQPFTSHTEPVLSFHPADRFGCTVCHQGQGLATTTGSAHGLDNNWKDPLLPLNYIEASCQQCHSNLTFREAPRLTRGIYLLGRLGCSGCHEAKGLSPDDKIGPSLNLIKYKVEPDWISRFIKKPKAHSKETRMPDFKLTDEEIRQITDFLLTLSEGAGDKDSLEESMVDTGFASIPPEELENGKKLIKDGACTTCHTIRGMEEEGIFQPDKIGPELSKAGNKLKIAWLKSYLKDPSKHQPESKMPVYRFNDQEILEVALFLANLKGEDENLQPAGNQGLTPTDYGRNLEQAEAGKKLVIKYNCVGCHEMKGIKKGERGPAWDGLASRPLRKFDFGNNPGKIEISRPAWIKEKIMKPRSFRDSLKMPLLDIAEEDALALTTALLSFTGRKIPQNYYVTDKEIVNFQFPLTGPVGNLWLELKCLQCHPVPGKSANIGPEITYEGSRVQPDWLAKYFEKPELLRPISTARMPNFKLLEEEAKLLGDYVKMALVDNKLSVGLIREDQISQQSLKLGKKLFTRKYGCISCHQVENKGGKVGPEVSRLGKRLDGDWIYAYLKNPQLLIKGAMMPNYALTDEEARALTEYLLNLTDNESP</sequence>
<gene>
    <name evidence="9" type="ORF">HY730_06620</name>
</gene>
<dbReference type="PROSITE" id="PS51007">
    <property type="entry name" value="CYTC"/>
    <property type="match status" value="5"/>
</dbReference>